<dbReference type="AlphaFoldDB" id="A0E6I8"/>
<dbReference type="KEGG" id="ptm:GSPATT00003770001"/>
<gene>
    <name evidence="4" type="ORF">GSPATT00003770001</name>
</gene>
<dbReference type="GeneID" id="5044087"/>
<evidence type="ECO:0000256" key="3">
    <source>
        <dbReference type="SAM" id="MobiDB-lite"/>
    </source>
</evidence>
<dbReference type="InterPro" id="IPR016024">
    <property type="entry name" value="ARM-type_fold"/>
</dbReference>
<dbReference type="OrthoDB" id="307647at2759"/>
<feature type="region of interest" description="Disordered" evidence="3">
    <location>
        <begin position="113"/>
        <end position="137"/>
    </location>
</feature>
<feature type="compositionally biased region" description="Polar residues" evidence="3">
    <location>
        <begin position="123"/>
        <end position="136"/>
    </location>
</feature>
<comment type="similarity">
    <text evidence="1">Belongs to the SAPS family.</text>
</comment>
<proteinExistence type="inferred from homology"/>
<feature type="compositionally biased region" description="Basic and acidic residues" evidence="3">
    <location>
        <begin position="721"/>
        <end position="742"/>
    </location>
</feature>
<dbReference type="GO" id="GO:0019888">
    <property type="term" value="F:protein phosphatase regulator activity"/>
    <property type="evidence" value="ECO:0000318"/>
    <property type="project" value="GO_Central"/>
</dbReference>
<protein>
    <recommendedName>
        <fullName evidence="6">Serine/threonine-protein phosphatase 4 regulatory subunit 3-like central domain-containing protein</fullName>
    </recommendedName>
</protein>
<dbReference type="OMA" id="VQNICEL"/>
<dbReference type="PANTHER" id="PTHR12634">
    <property type="entry name" value="SIT4 YEAST -ASSOCIATING PROTEIN-RELATED"/>
    <property type="match status" value="1"/>
</dbReference>
<dbReference type="InterPro" id="IPR007587">
    <property type="entry name" value="SAPS"/>
</dbReference>
<dbReference type="SUPFAM" id="SSF48371">
    <property type="entry name" value="ARM repeat"/>
    <property type="match status" value="1"/>
</dbReference>
<dbReference type="InParanoid" id="A0E6I8"/>
<reference evidence="4 5" key="1">
    <citation type="journal article" date="2006" name="Nature">
        <title>Global trends of whole-genome duplications revealed by the ciliate Paramecium tetraurelia.</title>
        <authorList>
            <consortium name="Genoscope"/>
            <person name="Aury J.-M."/>
            <person name="Jaillon O."/>
            <person name="Duret L."/>
            <person name="Noel B."/>
            <person name="Jubin C."/>
            <person name="Porcel B.M."/>
            <person name="Segurens B."/>
            <person name="Daubin V."/>
            <person name="Anthouard V."/>
            <person name="Aiach N."/>
            <person name="Arnaiz O."/>
            <person name="Billaut A."/>
            <person name="Beisson J."/>
            <person name="Blanc I."/>
            <person name="Bouhouche K."/>
            <person name="Camara F."/>
            <person name="Duharcourt S."/>
            <person name="Guigo R."/>
            <person name="Gogendeau D."/>
            <person name="Katinka M."/>
            <person name="Keller A.-M."/>
            <person name="Kissmehl R."/>
            <person name="Klotz C."/>
            <person name="Koll F."/>
            <person name="Le Moue A."/>
            <person name="Lepere C."/>
            <person name="Malinsky S."/>
            <person name="Nowacki M."/>
            <person name="Nowak J.K."/>
            <person name="Plattner H."/>
            <person name="Poulain J."/>
            <person name="Ruiz F."/>
            <person name="Serrano V."/>
            <person name="Zagulski M."/>
            <person name="Dessen P."/>
            <person name="Betermier M."/>
            <person name="Weissenbach J."/>
            <person name="Scarpelli C."/>
            <person name="Schachter V."/>
            <person name="Sperling L."/>
            <person name="Meyer E."/>
            <person name="Cohen J."/>
            <person name="Wincker P."/>
        </authorList>
    </citation>
    <scope>NUCLEOTIDE SEQUENCE [LARGE SCALE GENOMIC DNA]</scope>
    <source>
        <strain evidence="4 5">Stock d4-2</strain>
    </source>
</reference>
<dbReference type="GO" id="GO:0019903">
    <property type="term" value="F:protein phosphatase binding"/>
    <property type="evidence" value="ECO:0007669"/>
    <property type="project" value="InterPro"/>
</dbReference>
<evidence type="ECO:0000256" key="1">
    <source>
        <dbReference type="ARBA" id="ARBA00006180"/>
    </source>
</evidence>
<feature type="region of interest" description="Disordered" evidence="3">
    <location>
        <begin position="576"/>
        <end position="742"/>
    </location>
</feature>
<keyword evidence="2" id="KW-0131">Cell cycle</keyword>
<dbReference type="PANTHER" id="PTHR12634:SF8">
    <property type="entry name" value="FIERY MOUNTAIN, ISOFORM D"/>
    <property type="match status" value="1"/>
</dbReference>
<evidence type="ECO:0000256" key="2">
    <source>
        <dbReference type="ARBA" id="ARBA00023306"/>
    </source>
</evidence>
<feature type="compositionally biased region" description="Basic and acidic residues" evidence="3">
    <location>
        <begin position="667"/>
        <end position="677"/>
    </location>
</feature>
<evidence type="ECO:0008006" key="6">
    <source>
        <dbReference type="Google" id="ProtNLM"/>
    </source>
</evidence>
<evidence type="ECO:0000313" key="5">
    <source>
        <dbReference type="Proteomes" id="UP000000600"/>
    </source>
</evidence>
<sequence length="742" mass="86626">MFFNFNRFFGFQQKLDNLLKNEGLTIETIFNEDDILQELKGSSSAKFADFLIQHPQEYKKMIGYIVNEINDDSLDKTCRTKYPFYSSEILGQENEKLINFLFDKPEDDIFDGINNPIEDDETQQVGTSDKNNNNQIEDQETQLEATAKKNEKLKENEEIRANLLDYLLQLLEDDALNVTTAGYLAKALNTIILKRGLCFWEHLKHNPQVISNLFKHCYLKHIVDIIDRLISLEDNYEQHNEYMIDRLALLQRLAQILKAKEYSQVIVQNICELFEGQFRKAVQQYETQTQEYKKMLLQFVQQITPSYFMSIALQTQQAVAYNVIIAQLEFLNKLAFQNEHQDQIENTEKESLKIPDIVPLFSLLIKDFSKALNQQDQFNISFKSTVGTCITPLGECKLSLIQLINNLLSKSELQNYYSYSIFQSIINLVKQHPSNNQLHLLFEKIVLAVFASNNEQLQKSMFSETNLITFIIENNNEEARKNKFGFQGVLTRLSNYLHQNATQSQQFQLSLQQVNVNWSQYMDGLNEVNKKEQEWILGVNPKQKSFQLSEEISSPNIIMPEPLVQYAYTQPSGFRKCESFENSDEDNEGKNEEEIQHDQQEQKIEPEPETETGTGQQQEVSNQNNNNQKDPLDFDSNPDVQEEIIKTQEQNIPQDEEKTEQNQQIEQGKENEGKDNQDDQFQIYQLEQKQYTNEEVIHTQEVQEEDNLKPQESIPEQQHIPTDDKEPNQEEQIKQEDIGQQE</sequence>
<feature type="compositionally biased region" description="Polar residues" evidence="3">
    <location>
        <begin position="679"/>
        <end position="693"/>
    </location>
</feature>
<dbReference type="EMBL" id="CT868660">
    <property type="protein sequence ID" value="CAK90905.1"/>
    <property type="molecule type" value="Genomic_DNA"/>
</dbReference>
<accession>A0E6I8</accession>
<organism evidence="4 5">
    <name type="scientific">Paramecium tetraurelia</name>
    <dbReference type="NCBI Taxonomy" id="5888"/>
    <lineage>
        <taxon>Eukaryota</taxon>
        <taxon>Sar</taxon>
        <taxon>Alveolata</taxon>
        <taxon>Ciliophora</taxon>
        <taxon>Intramacronucleata</taxon>
        <taxon>Oligohymenophorea</taxon>
        <taxon>Peniculida</taxon>
        <taxon>Parameciidae</taxon>
        <taxon>Paramecium</taxon>
    </lineage>
</organism>
<evidence type="ECO:0000313" key="4">
    <source>
        <dbReference type="EMBL" id="CAK90905.1"/>
    </source>
</evidence>
<feature type="compositionally biased region" description="Basic and acidic residues" evidence="3">
    <location>
        <begin position="588"/>
        <end position="606"/>
    </location>
</feature>
<dbReference type="Pfam" id="PF04499">
    <property type="entry name" value="SAPS"/>
    <property type="match status" value="2"/>
</dbReference>
<dbReference type="eggNOG" id="KOG2073">
    <property type="taxonomic scope" value="Eukaryota"/>
</dbReference>
<dbReference type="HOGENOM" id="CLU_022163_0_0_1"/>
<dbReference type="GO" id="GO:0009966">
    <property type="term" value="P:regulation of signal transduction"/>
    <property type="evidence" value="ECO:0000318"/>
    <property type="project" value="GO_Central"/>
</dbReference>
<dbReference type="STRING" id="5888.A0E6I8"/>
<feature type="compositionally biased region" description="Low complexity" evidence="3">
    <location>
        <begin position="611"/>
        <end position="628"/>
    </location>
</feature>
<name>A0E6I8_PARTE</name>
<dbReference type="Proteomes" id="UP000000600">
    <property type="component" value="Unassembled WGS sequence"/>
</dbReference>
<dbReference type="RefSeq" id="XP_001458302.1">
    <property type="nucleotide sequence ID" value="XM_001458265.1"/>
</dbReference>
<keyword evidence="5" id="KW-1185">Reference proteome</keyword>